<dbReference type="GeneTree" id="ENSGT00960000188772"/>
<sequence length="91" mass="10158">MVETSEDLKLSNMVITRINKEALLQWVNISKEARSAISPAASLFVLYAMSCANNFAMKGKEKTPNAGNVVIHRRDGISVIHFSFERSTRCI</sequence>
<evidence type="ECO:0000256" key="1">
    <source>
        <dbReference type="ARBA" id="ARBA00004123"/>
    </source>
</evidence>
<dbReference type="AlphaFoldDB" id="A0A5F8GIM7"/>
<dbReference type="PANTHER" id="PTHR46172">
    <property type="entry name" value="DNA POLYMERASE EPSILON SUBUNIT 3"/>
    <property type="match status" value="1"/>
</dbReference>
<dbReference type="GO" id="GO:0046982">
    <property type="term" value="F:protein heterodimerization activity"/>
    <property type="evidence" value="ECO:0007669"/>
    <property type="project" value="InterPro"/>
</dbReference>
<dbReference type="STRING" id="13616.ENSMODP00000047016"/>
<dbReference type="Proteomes" id="UP000002280">
    <property type="component" value="Chromosome 8"/>
</dbReference>
<dbReference type="InterPro" id="IPR009072">
    <property type="entry name" value="Histone-fold"/>
</dbReference>
<dbReference type="PANTHER" id="PTHR46172:SF1">
    <property type="entry name" value="DNA POLYMERASE EPSILON SUBUNIT 3"/>
    <property type="match status" value="1"/>
</dbReference>
<accession>A0A5F8GIM7</accession>
<dbReference type="GO" id="GO:0006974">
    <property type="term" value="P:DNA damage response"/>
    <property type="evidence" value="ECO:0000318"/>
    <property type="project" value="GO_Central"/>
</dbReference>
<dbReference type="GO" id="GO:0031490">
    <property type="term" value="F:chromatin DNA binding"/>
    <property type="evidence" value="ECO:0000318"/>
    <property type="project" value="GO_Central"/>
</dbReference>
<name>A0A5F8GIM7_MONDO</name>
<evidence type="ECO:0000313" key="4">
    <source>
        <dbReference type="Proteomes" id="UP000002280"/>
    </source>
</evidence>
<dbReference type="GO" id="GO:0031507">
    <property type="term" value="P:heterochromatin formation"/>
    <property type="evidence" value="ECO:0000318"/>
    <property type="project" value="GO_Central"/>
</dbReference>
<dbReference type="Gene3D" id="1.10.20.10">
    <property type="entry name" value="Histone, subunit A"/>
    <property type="match status" value="1"/>
</dbReference>
<keyword evidence="2" id="KW-0539">Nucleus</keyword>
<proteinExistence type="predicted"/>
<protein>
    <submittedName>
        <fullName evidence="3">Uncharacterized protein</fullName>
    </submittedName>
</protein>
<dbReference type="SUPFAM" id="SSF47113">
    <property type="entry name" value="Histone-fold"/>
    <property type="match status" value="1"/>
</dbReference>
<dbReference type="Ensembl" id="ENSMODT00000008075.3">
    <property type="protein sequence ID" value="ENSMODP00000047016.1"/>
    <property type="gene ID" value="ENSMODG00000006381.3"/>
</dbReference>
<keyword evidence="4" id="KW-1185">Reference proteome</keyword>
<evidence type="ECO:0000313" key="3">
    <source>
        <dbReference type="Ensembl" id="ENSMODP00000047016.1"/>
    </source>
</evidence>
<dbReference type="GO" id="GO:0008623">
    <property type="term" value="C:CHRAC"/>
    <property type="evidence" value="ECO:0000318"/>
    <property type="project" value="GO_Central"/>
</dbReference>
<evidence type="ECO:0000256" key="2">
    <source>
        <dbReference type="ARBA" id="ARBA00023242"/>
    </source>
</evidence>
<reference evidence="3" key="3">
    <citation type="submission" date="2025-09" db="UniProtKB">
        <authorList>
            <consortium name="Ensembl"/>
        </authorList>
    </citation>
    <scope>IDENTIFICATION</scope>
</reference>
<dbReference type="CDD" id="cd22928">
    <property type="entry name" value="HFD_POLE3_DPB4"/>
    <property type="match status" value="1"/>
</dbReference>
<reference evidence="3" key="2">
    <citation type="submission" date="2025-08" db="UniProtKB">
        <authorList>
            <consortium name="Ensembl"/>
        </authorList>
    </citation>
    <scope>IDENTIFICATION</scope>
</reference>
<organism evidence="3 4">
    <name type="scientific">Monodelphis domestica</name>
    <name type="common">Gray short-tailed opossum</name>
    <dbReference type="NCBI Taxonomy" id="13616"/>
    <lineage>
        <taxon>Eukaryota</taxon>
        <taxon>Metazoa</taxon>
        <taxon>Chordata</taxon>
        <taxon>Craniata</taxon>
        <taxon>Vertebrata</taxon>
        <taxon>Euteleostomi</taxon>
        <taxon>Mammalia</taxon>
        <taxon>Metatheria</taxon>
        <taxon>Didelphimorphia</taxon>
        <taxon>Didelphidae</taxon>
        <taxon>Monodelphis</taxon>
    </lineage>
</organism>
<reference evidence="3 4" key="1">
    <citation type="journal article" date="2007" name="Nature">
        <title>Genome of the marsupial Monodelphis domestica reveals innovation in non-coding sequences.</title>
        <authorList>
            <person name="Mikkelsen T.S."/>
            <person name="Wakefield M.J."/>
            <person name="Aken B."/>
            <person name="Amemiya C.T."/>
            <person name="Chang J.L."/>
            <person name="Duke S."/>
            <person name="Garber M."/>
            <person name="Gentles A.J."/>
            <person name="Goodstadt L."/>
            <person name="Heger A."/>
            <person name="Jurka J."/>
            <person name="Kamal M."/>
            <person name="Mauceli E."/>
            <person name="Searle S.M."/>
            <person name="Sharpe T."/>
            <person name="Baker M.L."/>
            <person name="Batzer M.A."/>
            <person name="Benos P.V."/>
            <person name="Belov K."/>
            <person name="Clamp M."/>
            <person name="Cook A."/>
            <person name="Cuff J."/>
            <person name="Das R."/>
            <person name="Davidow L."/>
            <person name="Deakin J.E."/>
            <person name="Fazzari M.J."/>
            <person name="Glass J.L."/>
            <person name="Grabherr M."/>
            <person name="Greally J.M."/>
            <person name="Gu W."/>
            <person name="Hore T.A."/>
            <person name="Huttley G.A."/>
            <person name="Kleber M."/>
            <person name="Jirtle R.L."/>
            <person name="Koina E."/>
            <person name="Lee J.T."/>
            <person name="Mahony S."/>
            <person name="Marra M.A."/>
            <person name="Miller R.D."/>
            <person name="Nicholls R.D."/>
            <person name="Oda M."/>
            <person name="Papenfuss A.T."/>
            <person name="Parra Z.E."/>
            <person name="Pollock D.D."/>
            <person name="Ray D.A."/>
            <person name="Schein J.E."/>
            <person name="Speed T.P."/>
            <person name="Thompson K."/>
            <person name="VandeBerg J.L."/>
            <person name="Wade C.M."/>
            <person name="Walker J.A."/>
            <person name="Waters P.D."/>
            <person name="Webber C."/>
            <person name="Weidman J.R."/>
            <person name="Xie X."/>
            <person name="Zody M.C."/>
            <person name="Baldwin J."/>
            <person name="Abdouelleil A."/>
            <person name="Abdulkadir J."/>
            <person name="Abebe A."/>
            <person name="Abera B."/>
            <person name="Abreu J."/>
            <person name="Acer S.C."/>
            <person name="Aftuck L."/>
            <person name="Alexander A."/>
            <person name="An P."/>
            <person name="Anderson E."/>
            <person name="Anderson S."/>
            <person name="Arachi H."/>
            <person name="Azer M."/>
            <person name="Bachantsang P."/>
            <person name="Barry A."/>
            <person name="Bayul T."/>
            <person name="Berlin A."/>
            <person name="Bessette D."/>
            <person name="Bloom T."/>
            <person name="Bloom T."/>
            <person name="Boguslavskiy L."/>
            <person name="Bonnet C."/>
            <person name="Boukhgalter B."/>
            <person name="Bourzgui I."/>
            <person name="Brown A."/>
            <person name="Cahill P."/>
            <person name="Channer S."/>
            <person name="Cheshatsang Y."/>
            <person name="Chuda L."/>
            <person name="Citroen M."/>
            <person name="Collymore A."/>
            <person name="Cooke P."/>
            <person name="Costello M."/>
            <person name="D'Aco K."/>
            <person name="Daza R."/>
            <person name="De Haan G."/>
            <person name="DeGray S."/>
            <person name="DeMaso C."/>
            <person name="Dhargay N."/>
            <person name="Dooley K."/>
            <person name="Dooley E."/>
            <person name="Doricent M."/>
            <person name="Dorje P."/>
            <person name="Dorjee K."/>
            <person name="Dupes A."/>
            <person name="Elong R."/>
            <person name="Falk J."/>
            <person name="Farina A."/>
            <person name="Faro S."/>
            <person name="Ferguson D."/>
            <person name="Fisher S."/>
            <person name="Foley C.D."/>
            <person name="Franke A."/>
            <person name="Friedrich D."/>
            <person name="Gadbois L."/>
            <person name="Gearin G."/>
            <person name="Gearin C.R."/>
            <person name="Giannoukos G."/>
            <person name="Goode T."/>
            <person name="Graham J."/>
            <person name="Grandbois E."/>
            <person name="Grewal S."/>
            <person name="Gyaltsen K."/>
            <person name="Hafez N."/>
            <person name="Hagos B."/>
            <person name="Hall J."/>
            <person name="Henson C."/>
            <person name="Hollinger A."/>
            <person name="Honan T."/>
            <person name="Huard M.D."/>
            <person name="Hughes L."/>
            <person name="Hurhula B."/>
            <person name="Husby M.E."/>
            <person name="Kamat A."/>
            <person name="Kanga B."/>
            <person name="Kashin S."/>
            <person name="Khazanovich D."/>
            <person name="Kisner P."/>
            <person name="Lance K."/>
            <person name="Lara M."/>
            <person name="Lee W."/>
            <person name="Lennon N."/>
            <person name="Letendre F."/>
            <person name="LeVine R."/>
            <person name="Lipovsky A."/>
            <person name="Liu X."/>
            <person name="Liu J."/>
            <person name="Liu S."/>
            <person name="Lokyitsang T."/>
            <person name="Lokyitsang Y."/>
            <person name="Lubonja R."/>
            <person name="Lui A."/>
            <person name="MacDonald P."/>
            <person name="Magnisalis V."/>
            <person name="Maru K."/>
            <person name="Matthews C."/>
            <person name="McCusker W."/>
            <person name="McDonough S."/>
            <person name="Mehta T."/>
            <person name="Meldrim J."/>
            <person name="Meneus L."/>
            <person name="Mihai O."/>
            <person name="Mihalev A."/>
            <person name="Mihova T."/>
            <person name="Mittelman R."/>
            <person name="Mlenga V."/>
            <person name="Montmayeur A."/>
            <person name="Mulrain L."/>
            <person name="Navidi A."/>
            <person name="Naylor J."/>
            <person name="Negash T."/>
            <person name="Nguyen T."/>
            <person name="Nguyen N."/>
            <person name="Nicol R."/>
            <person name="Norbu C."/>
            <person name="Norbu N."/>
            <person name="Novod N."/>
            <person name="O'Neill B."/>
            <person name="Osman S."/>
            <person name="Markiewicz E."/>
            <person name="Oyono O.L."/>
            <person name="Patti C."/>
            <person name="Phunkhang P."/>
            <person name="Pierre F."/>
            <person name="Priest M."/>
            <person name="Raghuraman S."/>
            <person name="Rege F."/>
            <person name="Reyes R."/>
            <person name="Rise C."/>
            <person name="Rogov P."/>
            <person name="Ross K."/>
            <person name="Ryan E."/>
            <person name="Settipalli S."/>
            <person name="Shea T."/>
            <person name="Sherpa N."/>
            <person name="Shi L."/>
            <person name="Shih D."/>
            <person name="Sparrow T."/>
            <person name="Spaulding J."/>
            <person name="Stalker J."/>
            <person name="Stange-Thomann N."/>
            <person name="Stavropoulos S."/>
            <person name="Stone C."/>
            <person name="Strader C."/>
            <person name="Tesfaye S."/>
            <person name="Thomson T."/>
            <person name="Thoulutsang Y."/>
            <person name="Thoulutsang D."/>
            <person name="Topham K."/>
            <person name="Topping I."/>
            <person name="Tsamla T."/>
            <person name="Vassiliev H."/>
            <person name="Vo A."/>
            <person name="Wangchuk T."/>
            <person name="Wangdi T."/>
            <person name="Weiand M."/>
            <person name="Wilkinson J."/>
            <person name="Wilson A."/>
            <person name="Yadav S."/>
            <person name="Young G."/>
            <person name="Yu Q."/>
            <person name="Zembek L."/>
            <person name="Zhong D."/>
            <person name="Zimmer A."/>
            <person name="Zwirko Z."/>
            <person name="Jaffe D.B."/>
            <person name="Alvarez P."/>
            <person name="Brockman W."/>
            <person name="Butler J."/>
            <person name="Chin C."/>
            <person name="Gnerre S."/>
            <person name="MacCallum I."/>
            <person name="Graves J.A."/>
            <person name="Ponting C.P."/>
            <person name="Breen M."/>
            <person name="Samollow P.B."/>
            <person name="Lander E.S."/>
            <person name="Lindblad-Toh K."/>
        </authorList>
    </citation>
    <scope>NUCLEOTIDE SEQUENCE [LARGE SCALE GENOMIC DNA]</scope>
</reference>
<dbReference type="GO" id="GO:0008622">
    <property type="term" value="C:epsilon DNA polymerase complex"/>
    <property type="evidence" value="ECO:0000318"/>
    <property type="project" value="GO_Central"/>
</dbReference>
<comment type="subcellular location">
    <subcellularLocation>
        <location evidence="1">Nucleus</location>
    </subcellularLocation>
</comment>
<dbReference type="InParanoid" id="A0A5F8GIM7"/>
<dbReference type="GO" id="GO:0006272">
    <property type="term" value="P:leading strand elongation"/>
    <property type="evidence" value="ECO:0000318"/>
    <property type="project" value="GO_Central"/>
</dbReference>
<dbReference type="InterPro" id="IPR051377">
    <property type="entry name" value="DNA_Pol-Epsilon_Subunit"/>
</dbReference>